<organism evidence="3 4">
    <name type="scientific">Stegodyphus mimosarum</name>
    <name type="common">African social velvet spider</name>
    <dbReference type="NCBI Taxonomy" id="407821"/>
    <lineage>
        <taxon>Eukaryota</taxon>
        <taxon>Metazoa</taxon>
        <taxon>Ecdysozoa</taxon>
        <taxon>Arthropoda</taxon>
        <taxon>Chelicerata</taxon>
        <taxon>Arachnida</taxon>
        <taxon>Araneae</taxon>
        <taxon>Araneomorphae</taxon>
        <taxon>Entelegynae</taxon>
        <taxon>Eresoidea</taxon>
        <taxon>Eresidae</taxon>
        <taxon>Stegodyphus</taxon>
    </lineage>
</organism>
<dbReference type="AlphaFoldDB" id="A0A087TU01"/>
<dbReference type="SMART" id="SM00343">
    <property type="entry name" value="ZnF_C2HC"/>
    <property type="match status" value="2"/>
</dbReference>
<protein>
    <recommendedName>
        <fullName evidence="2">CCHC-type domain-containing protein</fullName>
    </recommendedName>
</protein>
<dbReference type="GO" id="GO:0003676">
    <property type="term" value="F:nucleic acid binding"/>
    <property type="evidence" value="ECO:0007669"/>
    <property type="project" value="InterPro"/>
</dbReference>
<dbReference type="GO" id="GO:0008270">
    <property type="term" value="F:zinc ion binding"/>
    <property type="evidence" value="ECO:0007669"/>
    <property type="project" value="UniProtKB-KW"/>
</dbReference>
<dbReference type="InterPro" id="IPR001878">
    <property type="entry name" value="Znf_CCHC"/>
</dbReference>
<dbReference type="SUPFAM" id="SSF57756">
    <property type="entry name" value="Retrovirus zinc finger-like domains"/>
    <property type="match status" value="2"/>
</dbReference>
<dbReference type="OrthoDB" id="6512026at2759"/>
<keyword evidence="1" id="KW-0479">Metal-binding</keyword>
<keyword evidence="1" id="KW-0863">Zinc-finger</keyword>
<dbReference type="Proteomes" id="UP000054359">
    <property type="component" value="Unassembled WGS sequence"/>
</dbReference>
<gene>
    <name evidence="3" type="ORF">X975_21038</name>
</gene>
<dbReference type="PROSITE" id="PS50158">
    <property type="entry name" value="ZF_CCHC"/>
    <property type="match status" value="1"/>
</dbReference>
<feature type="domain" description="CCHC-type" evidence="2">
    <location>
        <begin position="112"/>
        <end position="128"/>
    </location>
</feature>
<dbReference type="Gene3D" id="4.10.60.10">
    <property type="entry name" value="Zinc finger, CCHC-type"/>
    <property type="match status" value="1"/>
</dbReference>
<dbReference type="InterPro" id="IPR036875">
    <property type="entry name" value="Znf_CCHC_sf"/>
</dbReference>
<dbReference type="EMBL" id="KK116733">
    <property type="protein sequence ID" value="KFM68590.1"/>
    <property type="molecule type" value="Genomic_DNA"/>
</dbReference>
<evidence type="ECO:0000313" key="3">
    <source>
        <dbReference type="EMBL" id="KFM68590.1"/>
    </source>
</evidence>
<dbReference type="Pfam" id="PF00098">
    <property type="entry name" value="zf-CCHC"/>
    <property type="match status" value="1"/>
</dbReference>
<sequence length="316" mass="35357">MADVKDIKSALVYAMKFEVAQQATRRGHHPVRAVRVHEPVDQLMAGLDDLTRQVNALQRNTGDKKPTVKCWNCGTLGSMRRNCRILKSSENKTDDINRQLNAMRWKTCDKKRKCWNCGAEGHLRRNCRTPQSTESKIISQQRLKKQINDHIAEQSLSDSEQSRFKALKISAVCGKSNGLSINGHIHGVPSNCGERIDIEGKLNVNITLGGAAYHHTTYVADITDPCILGLDFLRTYNFSLDFKNNKLLSAFEDMTIDPQKGSSPQTRTCCLKDPAEKAAEIILGSKRNPRLPTILHPRCSSVVIFVCLVISYLAVL</sequence>
<proteinExistence type="predicted"/>
<name>A0A087TU01_STEMI</name>
<keyword evidence="4" id="KW-1185">Reference proteome</keyword>
<keyword evidence="1" id="KW-0862">Zinc</keyword>
<evidence type="ECO:0000313" key="4">
    <source>
        <dbReference type="Proteomes" id="UP000054359"/>
    </source>
</evidence>
<dbReference type="SUPFAM" id="SSF50630">
    <property type="entry name" value="Acid proteases"/>
    <property type="match status" value="1"/>
</dbReference>
<evidence type="ECO:0000256" key="1">
    <source>
        <dbReference type="PROSITE-ProRule" id="PRU00047"/>
    </source>
</evidence>
<evidence type="ECO:0000259" key="2">
    <source>
        <dbReference type="PROSITE" id="PS50158"/>
    </source>
</evidence>
<feature type="non-terminal residue" evidence="3">
    <location>
        <position position="316"/>
    </location>
</feature>
<accession>A0A087TU01</accession>
<reference evidence="3 4" key="1">
    <citation type="submission" date="2013-11" db="EMBL/GenBank/DDBJ databases">
        <title>Genome sequencing of Stegodyphus mimosarum.</title>
        <authorList>
            <person name="Bechsgaard J."/>
        </authorList>
    </citation>
    <scope>NUCLEOTIDE SEQUENCE [LARGE SCALE GENOMIC DNA]</scope>
</reference>
<dbReference type="InterPro" id="IPR021109">
    <property type="entry name" value="Peptidase_aspartic_dom_sf"/>
</dbReference>
<dbReference type="Gene3D" id="2.40.70.10">
    <property type="entry name" value="Acid Proteases"/>
    <property type="match status" value="1"/>
</dbReference>